<keyword evidence="2" id="KW-1185">Reference proteome</keyword>
<dbReference type="EMBL" id="JAJUBC010000043">
    <property type="protein sequence ID" value="MDD1796138.1"/>
    <property type="molecule type" value="Genomic_DNA"/>
</dbReference>
<dbReference type="RefSeq" id="WP_274166899.1">
    <property type="nucleotide sequence ID" value="NZ_JAJUBC010000043.1"/>
</dbReference>
<name>A0ABT5R791_9GAMM</name>
<sequence>MDKAEHFVQELKRDLIDNELHRSIKQLVLTHPNSIVANENHKKFVEIYQDLVATGDNVVIDEYIEKCVVDTISMLLAGIDGTFDIGSISDGLELSLDGEVISGSLREEFQYVVESVQSRKQLD</sequence>
<comment type="caution">
    <text evidence="1">The sequence shown here is derived from an EMBL/GenBank/DDBJ whole genome shotgun (WGS) entry which is preliminary data.</text>
</comment>
<reference evidence="1" key="1">
    <citation type="submission" date="2021-12" db="EMBL/GenBank/DDBJ databases">
        <title>Enterovibrio ZSDZ35 sp. nov. and Enterovibrio ZSDZ42 sp. nov., isolated from coastal seawater in Qingdao.</title>
        <authorList>
            <person name="Zhang P."/>
        </authorList>
    </citation>
    <scope>NUCLEOTIDE SEQUENCE</scope>
    <source>
        <strain evidence="1">ZSDZ42</strain>
    </source>
</reference>
<organism evidence="1 2">
    <name type="scientific">Enterovibrio gelatinilyticus</name>
    <dbReference type="NCBI Taxonomy" id="2899819"/>
    <lineage>
        <taxon>Bacteria</taxon>
        <taxon>Pseudomonadati</taxon>
        <taxon>Pseudomonadota</taxon>
        <taxon>Gammaproteobacteria</taxon>
        <taxon>Vibrionales</taxon>
        <taxon>Vibrionaceae</taxon>
        <taxon>Enterovibrio</taxon>
    </lineage>
</organism>
<protein>
    <submittedName>
        <fullName evidence="1">Uncharacterized protein</fullName>
    </submittedName>
</protein>
<evidence type="ECO:0000313" key="1">
    <source>
        <dbReference type="EMBL" id="MDD1796138.1"/>
    </source>
</evidence>
<evidence type="ECO:0000313" key="2">
    <source>
        <dbReference type="Proteomes" id="UP001149400"/>
    </source>
</evidence>
<dbReference type="Proteomes" id="UP001149400">
    <property type="component" value="Unassembled WGS sequence"/>
</dbReference>
<gene>
    <name evidence="1" type="ORF">LRP50_23740</name>
</gene>
<proteinExistence type="predicted"/>
<accession>A0ABT5R791</accession>